<dbReference type="GO" id="GO:0016787">
    <property type="term" value="F:hydrolase activity"/>
    <property type="evidence" value="ECO:0007669"/>
    <property type="project" value="UniProtKB-KW"/>
</dbReference>
<dbReference type="Pfam" id="PF13419">
    <property type="entry name" value="HAD_2"/>
    <property type="match status" value="1"/>
</dbReference>
<protein>
    <submittedName>
        <fullName evidence="1">HAD-superfamily hydrolase, subfamily IA, variant 1</fullName>
    </submittedName>
</protein>
<dbReference type="InterPro" id="IPR051828">
    <property type="entry name" value="HAD-like_hydrolase_domain"/>
</dbReference>
<evidence type="ECO:0000313" key="1">
    <source>
        <dbReference type="EMBL" id="KNY26751.1"/>
    </source>
</evidence>
<dbReference type="SFLD" id="SFLDS00003">
    <property type="entry name" value="Haloacid_Dehalogenase"/>
    <property type="match status" value="1"/>
</dbReference>
<dbReference type="InterPro" id="IPR036412">
    <property type="entry name" value="HAD-like_sf"/>
</dbReference>
<dbReference type="Proteomes" id="UP000036923">
    <property type="component" value="Unassembled WGS sequence"/>
</dbReference>
<dbReference type="NCBIfam" id="TIGR01549">
    <property type="entry name" value="HAD-SF-IA-v1"/>
    <property type="match status" value="1"/>
</dbReference>
<reference evidence="2" key="1">
    <citation type="submission" date="2015-07" db="EMBL/GenBank/DDBJ databases">
        <title>Near-Complete Genome Sequence of the Cellulolytic Bacterium Bacteroides (Pseudobacteroides) cellulosolvens ATCC 35603.</title>
        <authorList>
            <person name="Dassa B."/>
            <person name="Utturkar S.M."/>
            <person name="Klingeman D.M."/>
            <person name="Hurt R.A."/>
            <person name="Keller M."/>
            <person name="Xu J."/>
            <person name="Reddy Y.H.K."/>
            <person name="Borovok I."/>
            <person name="Grinberg I.R."/>
            <person name="Lamed R."/>
            <person name="Zhivin O."/>
            <person name="Bayer E.A."/>
            <person name="Brown S.D."/>
        </authorList>
    </citation>
    <scope>NUCLEOTIDE SEQUENCE [LARGE SCALE GENOMIC DNA]</scope>
    <source>
        <strain evidence="2">DSM 2933</strain>
    </source>
</reference>
<comment type="caution">
    <text evidence="1">The sequence shown here is derived from an EMBL/GenBank/DDBJ whole genome shotgun (WGS) entry which is preliminary data.</text>
</comment>
<dbReference type="SUPFAM" id="SSF56784">
    <property type="entry name" value="HAD-like"/>
    <property type="match status" value="1"/>
</dbReference>
<dbReference type="Gene3D" id="3.40.50.1000">
    <property type="entry name" value="HAD superfamily/HAD-like"/>
    <property type="match status" value="1"/>
</dbReference>
<dbReference type="EMBL" id="LGTC01000001">
    <property type="protein sequence ID" value="KNY26751.1"/>
    <property type="molecule type" value="Genomic_DNA"/>
</dbReference>
<dbReference type="Gene3D" id="1.10.150.240">
    <property type="entry name" value="Putative phosphatase, domain 2"/>
    <property type="match status" value="1"/>
</dbReference>
<dbReference type="AlphaFoldDB" id="A0A0L6JLQ8"/>
<dbReference type="PANTHER" id="PTHR46191:SF2">
    <property type="entry name" value="HALOACID DEHALOGENASE-LIKE HYDROLASE DOMAIN-CONTAINING PROTEIN 3"/>
    <property type="match status" value="1"/>
</dbReference>
<dbReference type="InterPro" id="IPR023198">
    <property type="entry name" value="PGP-like_dom2"/>
</dbReference>
<proteinExistence type="predicted"/>
<name>A0A0L6JLQ8_9FIRM</name>
<dbReference type="eggNOG" id="COG1011">
    <property type="taxonomic scope" value="Bacteria"/>
</dbReference>
<dbReference type="PANTHER" id="PTHR46191">
    <property type="match status" value="1"/>
</dbReference>
<accession>A0A0L6JLQ8</accession>
<keyword evidence="2" id="KW-1185">Reference proteome</keyword>
<keyword evidence="1" id="KW-0378">Hydrolase</keyword>
<dbReference type="SFLD" id="SFLDG01129">
    <property type="entry name" value="C1.5:_HAD__Beta-PGM__Phosphata"/>
    <property type="match status" value="1"/>
</dbReference>
<dbReference type="STRING" id="398512.Bccel_2016"/>
<organism evidence="1 2">
    <name type="scientific">Pseudobacteroides cellulosolvens ATCC 35603 = DSM 2933</name>
    <dbReference type="NCBI Taxonomy" id="398512"/>
    <lineage>
        <taxon>Bacteria</taxon>
        <taxon>Bacillati</taxon>
        <taxon>Bacillota</taxon>
        <taxon>Clostridia</taxon>
        <taxon>Eubacteriales</taxon>
        <taxon>Oscillospiraceae</taxon>
        <taxon>Pseudobacteroides</taxon>
    </lineage>
</organism>
<dbReference type="InterPro" id="IPR006439">
    <property type="entry name" value="HAD-SF_hydro_IA"/>
</dbReference>
<dbReference type="InterPro" id="IPR023214">
    <property type="entry name" value="HAD_sf"/>
</dbReference>
<evidence type="ECO:0000313" key="2">
    <source>
        <dbReference type="Proteomes" id="UP000036923"/>
    </source>
</evidence>
<dbReference type="InterPro" id="IPR041492">
    <property type="entry name" value="HAD_2"/>
</dbReference>
<gene>
    <name evidence="1" type="ORF">Bccel_2016</name>
</gene>
<sequence>MNGVINIKFILFDCMETIIDMTQLPKRRDYAFWAYNGCGVEYLWKDFEEFFDEYRLAADSIDENLPQYKEHSITERFMFMLDRKNINENSKMILNSIHQNYWKNYSERCYVEDETVSLLEYLSNKYKIGVVSNFIVDDGIEDLLRKTGIIDYFQIVVTSVKNGWRKPHRNIYDEAVQKSGVSTHDICFVGDDYVCDYEGPRKIGIKSYLYDRKMKYPDIQDRVTRLIDLRQFL</sequence>